<dbReference type="SUPFAM" id="SSF52821">
    <property type="entry name" value="Rhodanese/Cell cycle control phosphatase"/>
    <property type="match status" value="1"/>
</dbReference>
<sequence length="118" mass="12780">MDFAGMFQQYWPLGLVALWLGYKWWGARRVMAMLPALKQQGAMLVDVRSEAEFAGGSAPGTVNIPLPALGSRLADIPKSAPVVLCCASGTRSGMAKMLLKKNGYGQVFNIGKWTHLLP</sequence>
<dbReference type="Proteomes" id="UP001596457">
    <property type="component" value="Unassembled WGS sequence"/>
</dbReference>
<dbReference type="PROSITE" id="PS50206">
    <property type="entry name" value="RHODANESE_3"/>
    <property type="match status" value="1"/>
</dbReference>
<evidence type="ECO:0000313" key="2">
    <source>
        <dbReference type="EMBL" id="MFC7462639.1"/>
    </source>
</evidence>
<dbReference type="Gene3D" id="3.40.250.10">
    <property type="entry name" value="Rhodanese-like domain"/>
    <property type="match status" value="1"/>
</dbReference>
<keyword evidence="3" id="KW-1185">Reference proteome</keyword>
<dbReference type="Pfam" id="PF00581">
    <property type="entry name" value="Rhodanese"/>
    <property type="match status" value="1"/>
</dbReference>
<dbReference type="PANTHER" id="PTHR43031:SF1">
    <property type="entry name" value="PYRIDINE NUCLEOTIDE-DISULPHIDE OXIDOREDUCTASE"/>
    <property type="match status" value="1"/>
</dbReference>
<gene>
    <name evidence="2" type="ORF">ACFQU0_19640</name>
</gene>
<proteinExistence type="predicted"/>
<accession>A0ABW2SHA1</accession>
<dbReference type="RefSeq" id="WP_382203607.1">
    <property type="nucleotide sequence ID" value="NZ_JBHTBZ010000070.1"/>
</dbReference>
<protein>
    <submittedName>
        <fullName evidence="2">Rhodanese-like domain-containing protein</fullName>
    </submittedName>
</protein>
<dbReference type="EMBL" id="JBHTBZ010000070">
    <property type="protein sequence ID" value="MFC7462639.1"/>
    <property type="molecule type" value="Genomic_DNA"/>
</dbReference>
<reference evidence="3" key="1">
    <citation type="journal article" date="2019" name="Int. J. Syst. Evol. Microbiol.">
        <title>The Global Catalogue of Microorganisms (GCM) 10K type strain sequencing project: providing services to taxonomists for standard genome sequencing and annotation.</title>
        <authorList>
            <consortium name="The Broad Institute Genomics Platform"/>
            <consortium name="The Broad Institute Genome Sequencing Center for Infectious Disease"/>
            <person name="Wu L."/>
            <person name="Ma J."/>
        </authorList>
    </citation>
    <scope>NUCLEOTIDE SEQUENCE [LARGE SCALE GENOMIC DNA]</scope>
    <source>
        <strain evidence="3">CCUG 53903</strain>
    </source>
</reference>
<dbReference type="InterPro" id="IPR050229">
    <property type="entry name" value="GlpE_sulfurtransferase"/>
</dbReference>
<feature type="domain" description="Rhodanese" evidence="1">
    <location>
        <begin position="38"/>
        <end position="118"/>
    </location>
</feature>
<name>A0ABW2SHA1_9BURK</name>
<organism evidence="2 3">
    <name type="scientific">Hydrogenophaga defluvii</name>
    <dbReference type="NCBI Taxonomy" id="249410"/>
    <lineage>
        <taxon>Bacteria</taxon>
        <taxon>Pseudomonadati</taxon>
        <taxon>Pseudomonadota</taxon>
        <taxon>Betaproteobacteria</taxon>
        <taxon>Burkholderiales</taxon>
        <taxon>Comamonadaceae</taxon>
        <taxon>Hydrogenophaga</taxon>
    </lineage>
</organism>
<dbReference type="SMART" id="SM00450">
    <property type="entry name" value="RHOD"/>
    <property type="match status" value="1"/>
</dbReference>
<evidence type="ECO:0000313" key="3">
    <source>
        <dbReference type="Proteomes" id="UP001596457"/>
    </source>
</evidence>
<evidence type="ECO:0000259" key="1">
    <source>
        <dbReference type="PROSITE" id="PS50206"/>
    </source>
</evidence>
<dbReference type="CDD" id="cd00158">
    <property type="entry name" value="RHOD"/>
    <property type="match status" value="1"/>
</dbReference>
<comment type="caution">
    <text evidence="2">The sequence shown here is derived from an EMBL/GenBank/DDBJ whole genome shotgun (WGS) entry which is preliminary data.</text>
</comment>
<dbReference type="InterPro" id="IPR036873">
    <property type="entry name" value="Rhodanese-like_dom_sf"/>
</dbReference>
<dbReference type="PANTHER" id="PTHR43031">
    <property type="entry name" value="FAD-DEPENDENT OXIDOREDUCTASE"/>
    <property type="match status" value="1"/>
</dbReference>
<dbReference type="InterPro" id="IPR001763">
    <property type="entry name" value="Rhodanese-like_dom"/>
</dbReference>